<reference evidence="4" key="1">
    <citation type="submission" date="2016-11" db="EMBL/GenBank/DDBJ databases">
        <authorList>
            <person name="Varghese N."/>
            <person name="Submissions S."/>
        </authorList>
    </citation>
    <scope>NUCLEOTIDE SEQUENCE [LARGE SCALE GENOMIC DNA]</scope>
    <source>
        <strain evidence="4">DSM 18569</strain>
    </source>
</reference>
<dbReference type="Proteomes" id="UP000183947">
    <property type="component" value="Unassembled WGS sequence"/>
</dbReference>
<dbReference type="OrthoDB" id="675330at2"/>
<dbReference type="GO" id="GO:0042597">
    <property type="term" value="C:periplasmic space"/>
    <property type="evidence" value="ECO:0007669"/>
    <property type="project" value="InterPro"/>
</dbReference>
<proteinExistence type="predicted"/>
<keyword evidence="4" id="KW-1185">Reference proteome</keyword>
<protein>
    <recommendedName>
        <fullName evidence="5">LTXXQ motif family protein</fullName>
    </recommendedName>
</protein>
<dbReference type="EMBL" id="FRAS01000009">
    <property type="protein sequence ID" value="SHL01329.1"/>
    <property type="molecule type" value="Genomic_DNA"/>
</dbReference>
<dbReference type="RefSeq" id="WP_073283850.1">
    <property type="nucleotide sequence ID" value="NZ_FRAS01000009.1"/>
</dbReference>
<evidence type="ECO:0000313" key="3">
    <source>
        <dbReference type="EMBL" id="SHL01329.1"/>
    </source>
</evidence>
<feature type="signal peptide" evidence="2">
    <location>
        <begin position="1"/>
        <end position="21"/>
    </location>
</feature>
<dbReference type="AlphaFoldDB" id="A0A1M6X653"/>
<name>A0A1M6X653_9BACT</name>
<gene>
    <name evidence="3" type="ORF">SAMN02746009_01945</name>
</gene>
<evidence type="ECO:0000256" key="2">
    <source>
        <dbReference type="SAM" id="SignalP"/>
    </source>
</evidence>
<accession>A0A1M6X653</accession>
<evidence type="ECO:0000256" key="1">
    <source>
        <dbReference type="SAM" id="MobiDB-lite"/>
    </source>
</evidence>
<sequence length="164" mass="18818">MKSLLRNLLMLCLLASVPAGARAQADNARQGRLNQLETAKIAYITEKLALTPDQAQRFWPVYNEFTAKRRDVNRRMRQLRTDDPEAQSDQQIRESLSQALALRQQEVSLEKEYFEKFQKVLTIRQVGKLFMAERQFTKEVLKRVTDRRGGRPGVGPRTSGSPAN</sequence>
<feature type="region of interest" description="Disordered" evidence="1">
    <location>
        <begin position="144"/>
        <end position="164"/>
    </location>
</feature>
<feature type="compositionally biased region" description="Low complexity" evidence="1">
    <location>
        <begin position="154"/>
        <end position="164"/>
    </location>
</feature>
<feature type="chain" id="PRO_5013087825" description="LTXXQ motif family protein" evidence="2">
    <location>
        <begin position="22"/>
        <end position="164"/>
    </location>
</feature>
<evidence type="ECO:0008006" key="5">
    <source>
        <dbReference type="Google" id="ProtNLM"/>
    </source>
</evidence>
<dbReference type="STRING" id="1121959.SAMN02746009_01945"/>
<organism evidence="3 4">
    <name type="scientific">Hymenobacter psychrotolerans DSM 18569</name>
    <dbReference type="NCBI Taxonomy" id="1121959"/>
    <lineage>
        <taxon>Bacteria</taxon>
        <taxon>Pseudomonadati</taxon>
        <taxon>Bacteroidota</taxon>
        <taxon>Cytophagia</taxon>
        <taxon>Cytophagales</taxon>
        <taxon>Hymenobacteraceae</taxon>
        <taxon>Hymenobacter</taxon>
    </lineage>
</organism>
<evidence type="ECO:0000313" key="4">
    <source>
        <dbReference type="Proteomes" id="UP000183947"/>
    </source>
</evidence>
<keyword evidence="2" id="KW-0732">Signal</keyword>